<accession>A0A1H1WK07</accession>
<evidence type="ECO:0000313" key="4">
    <source>
        <dbReference type="Proteomes" id="UP000243359"/>
    </source>
</evidence>
<dbReference type="AlphaFoldDB" id="A0A1H1WK07"/>
<dbReference type="Proteomes" id="UP000243359">
    <property type="component" value="Chromosome I"/>
</dbReference>
<proteinExistence type="predicted"/>
<dbReference type="RefSeq" id="WP_090349953.1">
    <property type="nucleotide sequence ID" value="NZ_LT629751.1"/>
</dbReference>
<dbReference type="PANTHER" id="PTHR38834:SF3">
    <property type="entry name" value="SOLUTE-BINDING PROTEIN FAMILY 3_N-TERMINAL DOMAIN-CONTAINING PROTEIN"/>
    <property type="match status" value="1"/>
</dbReference>
<keyword evidence="4" id="KW-1185">Reference proteome</keyword>
<reference evidence="4" key="1">
    <citation type="submission" date="2016-10" db="EMBL/GenBank/DDBJ databases">
        <authorList>
            <person name="Varghese N."/>
            <person name="Submissions S."/>
        </authorList>
    </citation>
    <scope>NUCLEOTIDE SEQUENCE [LARGE SCALE GENOMIC DNA]</scope>
    <source>
        <strain evidence="4">KCTC 32247</strain>
    </source>
</reference>
<feature type="chain" id="PRO_5009264534" evidence="1">
    <location>
        <begin position="24"/>
        <end position="253"/>
    </location>
</feature>
<dbReference type="Pfam" id="PF00497">
    <property type="entry name" value="SBP_bac_3"/>
    <property type="match status" value="1"/>
</dbReference>
<feature type="signal peptide" evidence="1">
    <location>
        <begin position="1"/>
        <end position="23"/>
    </location>
</feature>
<gene>
    <name evidence="3" type="ORF">SAMN05216221_3111</name>
</gene>
<dbReference type="SMART" id="SM00062">
    <property type="entry name" value="PBPb"/>
    <property type="match status" value="1"/>
</dbReference>
<dbReference type="InterPro" id="IPR001638">
    <property type="entry name" value="Solute-binding_3/MltF_N"/>
</dbReference>
<sequence>MSLKHLLALALAAGALCSGAAAAALPPGYKIQLLTENYPPFNMAVGGKNFAREENLRGFAVDVLRETCKRAGIACEMTLRFPWARVYQMALDNPDHGVFVTVRTPEREQQFKWVGPIGAHAWELLARADSPISLASLEDARQYRVGAYKGDVIAEQLKAKGLPLAEALRDQDNAHKLQKGQIDLWATGDPSGRYLAREEGVTGLKTVLRIEGGQLFLALNRKTPDEAVQRLQAALDGLRSEGFLDKALSAYLE</sequence>
<dbReference type="Gene3D" id="3.40.190.10">
    <property type="entry name" value="Periplasmic binding protein-like II"/>
    <property type="match status" value="2"/>
</dbReference>
<dbReference type="EMBL" id="LT629751">
    <property type="protein sequence ID" value="SDS97364.1"/>
    <property type="molecule type" value="Genomic_DNA"/>
</dbReference>
<evidence type="ECO:0000313" key="3">
    <source>
        <dbReference type="EMBL" id="SDS97364.1"/>
    </source>
</evidence>
<keyword evidence="1" id="KW-0732">Signal</keyword>
<protein>
    <submittedName>
        <fullName evidence="3">Polar amino acid transport system substrate-binding protein</fullName>
    </submittedName>
</protein>
<dbReference type="STRING" id="1392877.SAMN05216221_3111"/>
<feature type="domain" description="Solute-binding protein family 3/N-terminal" evidence="2">
    <location>
        <begin position="30"/>
        <end position="253"/>
    </location>
</feature>
<dbReference type="SUPFAM" id="SSF53850">
    <property type="entry name" value="Periplasmic binding protein-like II"/>
    <property type="match status" value="1"/>
</dbReference>
<name>A0A1H1WK07_9PSED</name>
<dbReference type="OrthoDB" id="8587856at2"/>
<evidence type="ECO:0000256" key="1">
    <source>
        <dbReference type="SAM" id="SignalP"/>
    </source>
</evidence>
<dbReference type="PANTHER" id="PTHR38834">
    <property type="entry name" value="PERIPLASMIC SUBSTRATE BINDING PROTEIN FAMILY 3"/>
    <property type="match status" value="1"/>
</dbReference>
<evidence type="ECO:0000259" key="2">
    <source>
        <dbReference type="SMART" id="SM00062"/>
    </source>
</evidence>
<organism evidence="3 4">
    <name type="scientific">Pseudomonas oryzae</name>
    <dbReference type="NCBI Taxonomy" id="1392877"/>
    <lineage>
        <taxon>Bacteria</taxon>
        <taxon>Pseudomonadati</taxon>
        <taxon>Pseudomonadota</taxon>
        <taxon>Gammaproteobacteria</taxon>
        <taxon>Pseudomonadales</taxon>
        <taxon>Pseudomonadaceae</taxon>
        <taxon>Pseudomonas</taxon>
    </lineage>
</organism>